<dbReference type="Gramene" id="ERN11765">
    <property type="protein sequence ID" value="ERN11765"/>
    <property type="gene ID" value="AMTR_s00022p00246270"/>
</dbReference>
<evidence type="ECO:0000313" key="1">
    <source>
        <dbReference type="EMBL" id="ERN11765.1"/>
    </source>
</evidence>
<protein>
    <submittedName>
        <fullName evidence="1">Uncharacterized protein</fullName>
    </submittedName>
</protein>
<dbReference type="Proteomes" id="UP000017836">
    <property type="component" value="Unassembled WGS sequence"/>
</dbReference>
<keyword evidence="2" id="KW-1185">Reference proteome</keyword>
<proteinExistence type="predicted"/>
<organism evidence="1 2">
    <name type="scientific">Amborella trichopoda</name>
    <dbReference type="NCBI Taxonomy" id="13333"/>
    <lineage>
        <taxon>Eukaryota</taxon>
        <taxon>Viridiplantae</taxon>
        <taxon>Streptophyta</taxon>
        <taxon>Embryophyta</taxon>
        <taxon>Tracheophyta</taxon>
        <taxon>Spermatophyta</taxon>
        <taxon>Magnoliopsida</taxon>
        <taxon>Amborellales</taxon>
        <taxon>Amborellaceae</taxon>
        <taxon>Amborella</taxon>
    </lineage>
</organism>
<dbReference type="EMBL" id="KI392687">
    <property type="protein sequence ID" value="ERN11765.1"/>
    <property type="molecule type" value="Genomic_DNA"/>
</dbReference>
<reference evidence="2" key="1">
    <citation type="journal article" date="2013" name="Science">
        <title>The Amborella genome and the evolution of flowering plants.</title>
        <authorList>
            <consortium name="Amborella Genome Project"/>
        </authorList>
    </citation>
    <scope>NUCLEOTIDE SEQUENCE [LARGE SCALE GENOMIC DNA]</scope>
</reference>
<name>W1PWM6_AMBTC</name>
<dbReference type="AlphaFoldDB" id="W1PWM6"/>
<accession>W1PWM6</accession>
<gene>
    <name evidence="1" type="ORF">AMTR_s00022p00246270</name>
</gene>
<dbReference type="HOGENOM" id="CLU_2888731_0_0_1"/>
<sequence length="63" mass="7776">MYKVVNLGFFVSSISFDGNYGKKLGFFLNWIWRRRFEYLEDDFQSTLKRDFGRVYVIFEMRIE</sequence>
<evidence type="ECO:0000313" key="2">
    <source>
        <dbReference type="Proteomes" id="UP000017836"/>
    </source>
</evidence>